<proteinExistence type="predicted"/>
<feature type="transmembrane region" description="Helical" evidence="1">
    <location>
        <begin position="48"/>
        <end position="64"/>
    </location>
</feature>
<dbReference type="Pfam" id="PF09838">
    <property type="entry name" value="DUF2065"/>
    <property type="match status" value="1"/>
</dbReference>
<evidence type="ECO:0000313" key="2">
    <source>
        <dbReference type="EMBL" id="MEM5537433.1"/>
    </source>
</evidence>
<dbReference type="EMBL" id="JBBMRA010000014">
    <property type="protein sequence ID" value="MEM5537433.1"/>
    <property type="molecule type" value="Genomic_DNA"/>
</dbReference>
<dbReference type="PANTHER" id="PTHR38602:SF1">
    <property type="entry name" value="INNER MEMBRANE PROTEIN"/>
    <property type="match status" value="1"/>
</dbReference>
<sequence length="65" mass="7412">MSSELINGLVIGFCLMLIFEGIIPFLYPQRWRNLVQQLALVSDRSLRFIGLGSMLLGVFLLYVVH</sequence>
<organism evidence="2 3">
    <name type="scientific">Neptuniibacter pectenicola</name>
    <dbReference type="NCBI Taxonomy" id="1806669"/>
    <lineage>
        <taxon>Bacteria</taxon>
        <taxon>Pseudomonadati</taxon>
        <taxon>Pseudomonadota</taxon>
        <taxon>Gammaproteobacteria</taxon>
        <taxon>Oceanospirillales</taxon>
        <taxon>Oceanospirillaceae</taxon>
        <taxon>Neptuniibacter</taxon>
    </lineage>
</organism>
<evidence type="ECO:0000313" key="3">
    <source>
        <dbReference type="Proteomes" id="UP001449225"/>
    </source>
</evidence>
<accession>A0ABU9TUN6</accession>
<keyword evidence="1" id="KW-0472">Membrane</keyword>
<protein>
    <submittedName>
        <fullName evidence="2">DUF2065 domain-containing protein</fullName>
    </submittedName>
</protein>
<evidence type="ECO:0000256" key="1">
    <source>
        <dbReference type="SAM" id="Phobius"/>
    </source>
</evidence>
<keyword evidence="1" id="KW-1133">Transmembrane helix</keyword>
<dbReference type="Proteomes" id="UP001449225">
    <property type="component" value="Unassembled WGS sequence"/>
</dbReference>
<dbReference type="PANTHER" id="PTHR38602">
    <property type="entry name" value="INNER MEMBRANE PROTEIN-RELATED"/>
    <property type="match status" value="1"/>
</dbReference>
<dbReference type="InterPro" id="IPR019201">
    <property type="entry name" value="DUF2065"/>
</dbReference>
<keyword evidence="1" id="KW-0812">Transmembrane</keyword>
<comment type="caution">
    <text evidence="2">The sequence shown here is derived from an EMBL/GenBank/DDBJ whole genome shotgun (WGS) entry which is preliminary data.</text>
</comment>
<reference evidence="2 3" key="1">
    <citation type="submission" date="2024-03" db="EMBL/GenBank/DDBJ databases">
        <title>Community enrichment and isolation of bacterial strains for fucoidan degradation.</title>
        <authorList>
            <person name="Sichert A."/>
        </authorList>
    </citation>
    <scope>NUCLEOTIDE SEQUENCE [LARGE SCALE GENOMIC DNA]</scope>
    <source>
        <strain evidence="2 3">AS76</strain>
    </source>
</reference>
<feature type="transmembrane region" description="Helical" evidence="1">
    <location>
        <begin position="6"/>
        <end position="27"/>
    </location>
</feature>
<name>A0ABU9TUN6_9GAMM</name>
<gene>
    <name evidence="2" type="ORF">WNY58_13640</name>
</gene>
<keyword evidence="3" id="KW-1185">Reference proteome</keyword>
<dbReference type="RefSeq" id="WP_339891242.1">
    <property type="nucleotide sequence ID" value="NZ_CAXBCE010000018.1"/>
</dbReference>